<accession>A0A7W1XUM1</accession>
<dbReference type="EMBL" id="JACEOL010000060">
    <property type="protein sequence ID" value="MBA4603555.1"/>
    <property type="molecule type" value="Genomic_DNA"/>
</dbReference>
<evidence type="ECO:0000313" key="1">
    <source>
        <dbReference type="EMBL" id="MBA4603555.1"/>
    </source>
</evidence>
<name>A0A7W1XUM1_9BACL</name>
<comment type="caution">
    <text evidence="1">The sequence shown here is derived from an EMBL/GenBank/DDBJ whole genome shotgun (WGS) entry which is preliminary data.</text>
</comment>
<dbReference type="RefSeq" id="WP_181742031.1">
    <property type="nucleotide sequence ID" value="NZ_JACEOL010000060.1"/>
</dbReference>
<dbReference type="AlphaFoldDB" id="A0A7W1XUM1"/>
<sequence length="74" mass="8453">MSDFRKQYLIMKEMGIQFVVASGVQKQLIHILQMALLNNRAYGTGIGRCQICCRRNEEGNSFLLCSTNNQLLNQ</sequence>
<dbReference type="Proteomes" id="UP000538292">
    <property type="component" value="Unassembled WGS sequence"/>
</dbReference>
<keyword evidence="2" id="KW-1185">Reference proteome</keyword>
<reference evidence="1 2" key="1">
    <citation type="submission" date="2020-07" db="EMBL/GenBank/DDBJ databases">
        <title>Thermoactinomyces phylogeny.</title>
        <authorList>
            <person name="Dunlap C."/>
        </authorList>
    </citation>
    <scope>NUCLEOTIDE SEQUENCE [LARGE SCALE GENOMIC DNA]</scope>
    <source>
        <strain evidence="1 2">AMNI-1</strain>
    </source>
</reference>
<protein>
    <submittedName>
        <fullName evidence="1">Uncharacterized protein</fullName>
    </submittedName>
</protein>
<evidence type="ECO:0000313" key="2">
    <source>
        <dbReference type="Proteomes" id="UP000538292"/>
    </source>
</evidence>
<proteinExistence type="predicted"/>
<gene>
    <name evidence="1" type="ORF">H2C83_14810</name>
</gene>
<organism evidence="1 2">
    <name type="scientific">Thermoactinomyces mirandus</name>
    <dbReference type="NCBI Taxonomy" id="2756294"/>
    <lineage>
        <taxon>Bacteria</taxon>
        <taxon>Bacillati</taxon>
        <taxon>Bacillota</taxon>
        <taxon>Bacilli</taxon>
        <taxon>Bacillales</taxon>
        <taxon>Thermoactinomycetaceae</taxon>
        <taxon>Thermoactinomyces</taxon>
    </lineage>
</organism>